<evidence type="ECO:0000256" key="3">
    <source>
        <dbReference type="ARBA" id="ARBA00022729"/>
    </source>
</evidence>
<evidence type="ECO:0000256" key="8">
    <source>
        <dbReference type="PIRSR" id="PIRSR600720-2"/>
    </source>
</evidence>
<keyword evidence="2 8" id="KW-0479">Metal-binding</keyword>
<feature type="repeat" description="NHL" evidence="9">
    <location>
        <begin position="1"/>
        <end position="29"/>
    </location>
</feature>
<dbReference type="EMBL" id="CAJNYU010002820">
    <property type="protein sequence ID" value="CAF3604965.1"/>
    <property type="molecule type" value="Genomic_DNA"/>
</dbReference>
<keyword evidence="8" id="KW-0862">Zinc</keyword>
<evidence type="ECO:0000313" key="11">
    <source>
        <dbReference type="Proteomes" id="UP000663869"/>
    </source>
</evidence>
<comment type="cofactor">
    <cofactor evidence="8">
        <name>Zn(2+)</name>
        <dbReference type="ChEBI" id="CHEBI:29105"/>
    </cofactor>
    <text evidence="8">Binds one Zn(2+) ion per subunit.</text>
</comment>
<sequence length="151" mass="17091">MPHGLAVDREENLWLTDVGMHQVFKYSNGERILTLGESFVPGNDESHFCKPTDGVVSNDGSKIYVADRENGRIVCFDDEINDDDSDDETNENNQSQVKATIDHPLMRTVYAIHYDPIKHRLYAVSGRLRQSRAMGFTFSVHPESFGQLITT</sequence>
<evidence type="ECO:0000256" key="4">
    <source>
        <dbReference type="ARBA" id="ARBA00022737"/>
    </source>
</evidence>
<dbReference type="PROSITE" id="PS51125">
    <property type="entry name" value="NHL"/>
    <property type="match status" value="1"/>
</dbReference>
<organism evidence="10 11">
    <name type="scientific">Rotaria socialis</name>
    <dbReference type="NCBI Taxonomy" id="392032"/>
    <lineage>
        <taxon>Eukaryota</taxon>
        <taxon>Metazoa</taxon>
        <taxon>Spiralia</taxon>
        <taxon>Gnathifera</taxon>
        <taxon>Rotifera</taxon>
        <taxon>Eurotatoria</taxon>
        <taxon>Bdelloidea</taxon>
        <taxon>Philodinida</taxon>
        <taxon>Philodinidae</taxon>
        <taxon>Rotaria</taxon>
    </lineage>
</organism>
<dbReference type="SUPFAM" id="SSF63829">
    <property type="entry name" value="Calcium-dependent phosphotriesterase"/>
    <property type="match status" value="1"/>
</dbReference>
<dbReference type="GO" id="GO:0005576">
    <property type="term" value="C:extracellular region"/>
    <property type="evidence" value="ECO:0007669"/>
    <property type="project" value="TreeGrafter"/>
</dbReference>
<dbReference type="Pfam" id="PF01436">
    <property type="entry name" value="NHL"/>
    <property type="match status" value="2"/>
</dbReference>
<keyword evidence="5" id="KW-1015">Disulfide bond</keyword>
<dbReference type="PANTHER" id="PTHR10680">
    <property type="entry name" value="PEPTIDYL-GLYCINE ALPHA-AMIDATING MONOOXYGENASE"/>
    <property type="match status" value="1"/>
</dbReference>
<dbReference type="GO" id="GO:0004598">
    <property type="term" value="F:peptidylamidoglycolate lyase activity"/>
    <property type="evidence" value="ECO:0007669"/>
    <property type="project" value="UniProtKB-EC"/>
</dbReference>
<dbReference type="GO" id="GO:0016020">
    <property type="term" value="C:membrane"/>
    <property type="evidence" value="ECO:0007669"/>
    <property type="project" value="InterPro"/>
</dbReference>
<dbReference type="AlphaFoldDB" id="A0A818NDV9"/>
<dbReference type="Gene3D" id="2.120.10.30">
    <property type="entry name" value="TolB, C-terminal domain"/>
    <property type="match status" value="1"/>
</dbReference>
<evidence type="ECO:0000256" key="9">
    <source>
        <dbReference type="PROSITE-ProRule" id="PRU00504"/>
    </source>
</evidence>
<dbReference type="GO" id="GO:0046872">
    <property type="term" value="F:metal ion binding"/>
    <property type="evidence" value="ECO:0007669"/>
    <property type="project" value="UniProtKB-KW"/>
</dbReference>
<dbReference type="PRINTS" id="PR00790">
    <property type="entry name" value="PAMONOXGNASE"/>
</dbReference>
<accession>A0A818NDV9</accession>
<evidence type="ECO:0000256" key="1">
    <source>
        <dbReference type="ARBA" id="ARBA00012343"/>
    </source>
</evidence>
<keyword evidence="4" id="KW-0677">Repeat</keyword>
<proteinExistence type="predicted"/>
<evidence type="ECO:0000256" key="2">
    <source>
        <dbReference type="ARBA" id="ARBA00022723"/>
    </source>
</evidence>
<comment type="caution">
    <text evidence="10">The sequence shown here is derived from an EMBL/GenBank/DDBJ whole genome shotgun (WGS) entry which is preliminary data.</text>
</comment>
<protein>
    <recommendedName>
        <fullName evidence="1">peptidylamidoglycolate lyase</fullName>
        <ecNumber evidence="1">4.3.2.5</ecNumber>
    </recommendedName>
</protein>
<dbReference type="EC" id="4.3.2.5" evidence="1"/>
<keyword evidence="7" id="KW-0456">Lyase</keyword>
<evidence type="ECO:0000313" key="10">
    <source>
        <dbReference type="EMBL" id="CAF3604965.1"/>
    </source>
</evidence>
<keyword evidence="3" id="KW-0732">Signal</keyword>
<evidence type="ECO:0000256" key="7">
    <source>
        <dbReference type="ARBA" id="ARBA00023239"/>
    </source>
</evidence>
<dbReference type="GO" id="GO:0006518">
    <property type="term" value="P:peptide metabolic process"/>
    <property type="evidence" value="ECO:0007669"/>
    <property type="project" value="InterPro"/>
</dbReference>
<name>A0A818NDV9_9BILA</name>
<dbReference type="InterPro" id="IPR000720">
    <property type="entry name" value="PHM/PAL"/>
</dbReference>
<reference evidence="10" key="1">
    <citation type="submission" date="2021-02" db="EMBL/GenBank/DDBJ databases">
        <authorList>
            <person name="Nowell W R."/>
        </authorList>
    </citation>
    <scope>NUCLEOTIDE SEQUENCE</scope>
</reference>
<dbReference type="InterPro" id="IPR001258">
    <property type="entry name" value="NHL_repeat"/>
</dbReference>
<evidence type="ECO:0000256" key="5">
    <source>
        <dbReference type="ARBA" id="ARBA00023157"/>
    </source>
</evidence>
<feature type="binding site" evidence="8">
    <location>
        <position position="5"/>
    </location>
    <ligand>
        <name>Ca(2+)</name>
        <dbReference type="ChEBI" id="CHEBI:29108"/>
        <note>structural</note>
    </ligand>
</feature>
<evidence type="ECO:0000256" key="6">
    <source>
        <dbReference type="ARBA" id="ARBA00023180"/>
    </source>
</evidence>
<dbReference type="InterPro" id="IPR011042">
    <property type="entry name" value="6-blade_b-propeller_TolB-like"/>
</dbReference>
<dbReference type="PANTHER" id="PTHR10680:SF14">
    <property type="entry name" value="PEPTIDYL-GLYCINE ALPHA-AMIDATING MONOOXYGENASE"/>
    <property type="match status" value="1"/>
</dbReference>
<feature type="binding site" evidence="8">
    <location>
        <position position="3"/>
    </location>
    <ligand>
        <name>Zn(2+)</name>
        <dbReference type="ChEBI" id="CHEBI:29105"/>
        <note>catalytic</note>
    </ligand>
</feature>
<dbReference type="Proteomes" id="UP000663869">
    <property type="component" value="Unassembled WGS sequence"/>
</dbReference>
<keyword evidence="6" id="KW-0325">Glycoprotein</keyword>
<keyword evidence="8" id="KW-0106">Calcium</keyword>
<gene>
    <name evidence="10" type="ORF">FME351_LOCUS22149</name>
</gene>